<gene>
    <name evidence="1" type="ORF">F4821DRAFT_279687</name>
</gene>
<keyword evidence="2" id="KW-1185">Reference proteome</keyword>
<reference evidence="1 2" key="1">
    <citation type="journal article" date="2022" name="New Phytol.">
        <title>Ecological generalism drives hyperdiversity of secondary metabolite gene clusters in xylarialean endophytes.</title>
        <authorList>
            <person name="Franco M.E.E."/>
            <person name="Wisecaver J.H."/>
            <person name="Arnold A.E."/>
            <person name="Ju Y.M."/>
            <person name="Slot J.C."/>
            <person name="Ahrendt S."/>
            <person name="Moore L.P."/>
            <person name="Eastman K.E."/>
            <person name="Scott K."/>
            <person name="Konkel Z."/>
            <person name="Mondo S.J."/>
            <person name="Kuo A."/>
            <person name="Hayes R.D."/>
            <person name="Haridas S."/>
            <person name="Andreopoulos B."/>
            <person name="Riley R."/>
            <person name="LaButti K."/>
            <person name="Pangilinan J."/>
            <person name="Lipzen A."/>
            <person name="Amirebrahimi M."/>
            <person name="Yan J."/>
            <person name="Adam C."/>
            <person name="Keymanesh K."/>
            <person name="Ng V."/>
            <person name="Louie K."/>
            <person name="Northen T."/>
            <person name="Drula E."/>
            <person name="Henrissat B."/>
            <person name="Hsieh H.M."/>
            <person name="Youens-Clark K."/>
            <person name="Lutzoni F."/>
            <person name="Miadlikowska J."/>
            <person name="Eastwood D.C."/>
            <person name="Hamelin R.C."/>
            <person name="Grigoriev I.V."/>
            <person name="U'Ren J.M."/>
        </authorList>
    </citation>
    <scope>NUCLEOTIDE SEQUENCE [LARGE SCALE GENOMIC DNA]</scope>
    <source>
        <strain evidence="1 2">ER1909</strain>
    </source>
</reference>
<dbReference type="Proteomes" id="UP001497680">
    <property type="component" value="Unassembled WGS sequence"/>
</dbReference>
<evidence type="ECO:0000313" key="1">
    <source>
        <dbReference type="EMBL" id="KAI6084993.1"/>
    </source>
</evidence>
<accession>A0ACC0CX96</accession>
<evidence type="ECO:0000313" key="2">
    <source>
        <dbReference type="Proteomes" id="UP001497680"/>
    </source>
</evidence>
<organism evidence="1 2">
    <name type="scientific">Hypoxylon rubiginosum</name>
    <dbReference type="NCBI Taxonomy" id="110542"/>
    <lineage>
        <taxon>Eukaryota</taxon>
        <taxon>Fungi</taxon>
        <taxon>Dikarya</taxon>
        <taxon>Ascomycota</taxon>
        <taxon>Pezizomycotina</taxon>
        <taxon>Sordariomycetes</taxon>
        <taxon>Xylariomycetidae</taxon>
        <taxon>Xylariales</taxon>
        <taxon>Hypoxylaceae</taxon>
        <taxon>Hypoxylon</taxon>
    </lineage>
</organism>
<dbReference type="EMBL" id="MU394330">
    <property type="protein sequence ID" value="KAI6084993.1"/>
    <property type="molecule type" value="Genomic_DNA"/>
</dbReference>
<comment type="caution">
    <text evidence="1">The sequence shown here is derived from an EMBL/GenBank/DDBJ whole genome shotgun (WGS) entry which is preliminary data.</text>
</comment>
<sequence length="664" mass="75915">MDITQEGQQSSSLYIKLDESKAQTRLVTIEKASGPDALDIRCRLSVVSMNNNPSYTALSYVWGDPGMREPIIVNGIPLSVTTNLADALYHLYERYKEKRVSFWIDAICINQDDLSERGSQVNMMGDIYSRAEIVLAWLGKADEDSSKLFSLINTETGNIDANRNWTEIEQSSKAIKNVFERPYWLRMWTQQEGFLARNLLFVCGPHSTPGQNLLKFATACYHLQKVVHKHRNLDPSTLWKITHALITMKNCRMIIFRRSFRPGQSAPNLNHLLLLTKDCESNDPRDMLYALHGIDRNNELCINPDYKKDVPRVYAEFIQQVVRKNSLLVLNGSNGIGTESVNHKRILGLPSWTPDFTRKHQSLCDQFQPWNMPIDPKPETGFSMDGLALTAKGLFIDKVKQYELEEMEDLFRKRWWALACQGGQESTYPTGIPRIQAYFRTLLLFHPGAGHSDDDDFFQLAVGFMMSMMLLREEDMGPSPKFGEFCQLLKQQFNVTEAQIREALTKHGWHVYAFIQITGALDHLTAACVKASGLEGITDMSEQTLLEGFCGPESDPHHLKWVRKFDVPEMNSEFYMRFMSHIHFDFTHRAFFTTPKGYMGLGPKGIQEGDLVSVLFGCQQTLLLRPVEDYYLVVGSCYVNGISGESMARLRESGDFEEHRFELR</sequence>
<protein>
    <submittedName>
        <fullName evidence="1">Heterokaryon incompatibility protein-domain-containing protein</fullName>
    </submittedName>
</protein>
<proteinExistence type="predicted"/>
<name>A0ACC0CX96_9PEZI</name>